<dbReference type="GO" id="GO:0015074">
    <property type="term" value="P:DNA integration"/>
    <property type="evidence" value="ECO:0007669"/>
    <property type="project" value="UniProtKB-KW"/>
</dbReference>
<organism evidence="7">
    <name type="scientific">Candidatus Kentrum sp. FW</name>
    <dbReference type="NCBI Taxonomy" id="2126338"/>
    <lineage>
        <taxon>Bacteria</taxon>
        <taxon>Pseudomonadati</taxon>
        <taxon>Pseudomonadota</taxon>
        <taxon>Gammaproteobacteria</taxon>
        <taxon>Candidatus Kentrum</taxon>
    </lineage>
</organism>
<dbReference type="InterPro" id="IPR010998">
    <property type="entry name" value="Integrase_recombinase_N"/>
</dbReference>
<evidence type="ECO:0000256" key="2">
    <source>
        <dbReference type="ARBA" id="ARBA00022908"/>
    </source>
</evidence>
<comment type="similarity">
    <text evidence="1">Belongs to the 'phage' integrase family.</text>
</comment>
<accession>A0A450U468</accession>
<dbReference type="InterPro" id="IPR050808">
    <property type="entry name" value="Phage_Integrase"/>
</dbReference>
<gene>
    <name evidence="7" type="ORF">BECKFW1821C_GA0114237_11611</name>
</gene>
<protein>
    <recommendedName>
        <fullName evidence="6">Core-binding (CB) domain-containing protein</fullName>
    </recommendedName>
</protein>
<feature type="coiled-coil region" evidence="5">
    <location>
        <begin position="94"/>
        <end position="121"/>
    </location>
</feature>
<dbReference type="InterPro" id="IPR053876">
    <property type="entry name" value="Phage_int_M"/>
</dbReference>
<evidence type="ECO:0000256" key="1">
    <source>
        <dbReference type="ARBA" id="ARBA00008857"/>
    </source>
</evidence>
<keyword evidence="2" id="KW-0229">DNA integration</keyword>
<dbReference type="Pfam" id="PF22022">
    <property type="entry name" value="Phage_int_M"/>
    <property type="match status" value="1"/>
</dbReference>
<evidence type="ECO:0000259" key="6">
    <source>
        <dbReference type="PROSITE" id="PS51900"/>
    </source>
</evidence>
<dbReference type="PANTHER" id="PTHR30629">
    <property type="entry name" value="PROPHAGE INTEGRASE"/>
    <property type="match status" value="1"/>
</dbReference>
<dbReference type="SUPFAM" id="SSF56349">
    <property type="entry name" value="DNA breaking-rejoining enzymes"/>
    <property type="match status" value="1"/>
</dbReference>
<evidence type="ECO:0000256" key="4">
    <source>
        <dbReference type="PROSITE-ProRule" id="PRU01248"/>
    </source>
</evidence>
<reference evidence="7" key="1">
    <citation type="submission" date="2019-02" db="EMBL/GenBank/DDBJ databases">
        <authorList>
            <person name="Gruber-Vodicka R. H."/>
            <person name="Seah K. B. B."/>
        </authorList>
    </citation>
    <scope>NUCLEOTIDE SEQUENCE</scope>
    <source>
        <strain evidence="7">BECK_BZ131</strain>
    </source>
</reference>
<dbReference type="InterPro" id="IPR038488">
    <property type="entry name" value="Integrase_DNA-bd_sf"/>
</dbReference>
<dbReference type="Gene3D" id="1.10.150.130">
    <property type="match status" value="1"/>
</dbReference>
<dbReference type="InterPro" id="IPR025166">
    <property type="entry name" value="Integrase_DNA_bind_dom"/>
</dbReference>
<proteinExistence type="inferred from homology"/>
<sequence>MEKLTVKQLESLTEGDIGRKLFDGDGLYGRVRSQKIGIVITFEYRFRHQGKVRTTSRGKWPVESLRDIRKARDAKQALVETGADPVEQGKADKLQKKVETAQEVERQRTELARLAAEAAARRTFGDAIAQWGKLELSRRKDSGREGMRMLNKDVLPILGDVALVDVKRAMLVDILDGVVERGARIVANRLFADLRQFFNFAVTRDWVEAHPLAGLSREKIGGREKERERYLSEEEIIELNKQIPAAKLSRTTELAIWIMLSAPVAVSVNYRRPVGKT</sequence>
<evidence type="ECO:0000313" key="7">
    <source>
        <dbReference type="EMBL" id="VFJ78005.1"/>
    </source>
</evidence>
<dbReference type="EMBL" id="CAADFE010000161">
    <property type="protein sequence ID" value="VFJ78005.1"/>
    <property type="molecule type" value="Genomic_DNA"/>
</dbReference>
<evidence type="ECO:0000256" key="3">
    <source>
        <dbReference type="ARBA" id="ARBA00023125"/>
    </source>
</evidence>
<keyword evidence="5" id="KW-0175">Coiled coil</keyword>
<feature type="domain" description="Core-binding (CB)" evidence="6">
    <location>
        <begin position="122"/>
        <end position="202"/>
    </location>
</feature>
<name>A0A450U468_9GAMM</name>
<dbReference type="Pfam" id="PF13356">
    <property type="entry name" value="Arm-DNA-bind_3"/>
    <property type="match status" value="1"/>
</dbReference>
<dbReference type="PANTHER" id="PTHR30629:SF2">
    <property type="entry name" value="PROPHAGE INTEGRASE INTS-RELATED"/>
    <property type="match status" value="1"/>
</dbReference>
<dbReference type="Gene3D" id="3.30.160.390">
    <property type="entry name" value="Integrase, DNA-binding domain"/>
    <property type="match status" value="1"/>
</dbReference>
<dbReference type="InterPro" id="IPR011010">
    <property type="entry name" value="DNA_brk_join_enz"/>
</dbReference>
<dbReference type="GO" id="GO:0003677">
    <property type="term" value="F:DNA binding"/>
    <property type="evidence" value="ECO:0007669"/>
    <property type="project" value="UniProtKB-UniRule"/>
</dbReference>
<dbReference type="AlphaFoldDB" id="A0A450U468"/>
<dbReference type="InterPro" id="IPR044068">
    <property type="entry name" value="CB"/>
</dbReference>
<keyword evidence="3 4" id="KW-0238">DNA-binding</keyword>
<evidence type="ECO:0000256" key="5">
    <source>
        <dbReference type="SAM" id="Coils"/>
    </source>
</evidence>
<dbReference type="PROSITE" id="PS51900">
    <property type="entry name" value="CB"/>
    <property type="match status" value="1"/>
</dbReference>